<organism evidence="1 2">
    <name type="scientific">Ferrovibrio xuzhouensis</name>
    <dbReference type="NCBI Taxonomy" id="1576914"/>
    <lineage>
        <taxon>Bacteria</taxon>
        <taxon>Pseudomonadati</taxon>
        <taxon>Pseudomonadota</taxon>
        <taxon>Alphaproteobacteria</taxon>
        <taxon>Rhodospirillales</taxon>
        <taxon>Rhodospirillaceae</taxon>
        <taxon>Ferrovibrio</taxon>
    </lineage>
</organism>
<evidence type="ECO:0000313" key="2">
    <source>
        <dbReference type="Proteomes" id="UP001595711"/>
    </source>
</evidence>
<name>A0ABV7VJH5_9PROT</name>
<sequence>MAQTLAQTPGQTPPPADPFTVAKVPVDASADSAAAARPIAIAEGERRAFTLLLRRLTLPEDADRLPRASETLLNQIISGFEIGDERTSATRYIATITVQFRADAVRRLLQDSRLVYSETRSRPILLVPVWQSPDGNRLWEADNPWRDAWLRRPEADGLVPLSVAPADPSGTAPPLDRLLGSADQLLAFARQRGFDDVVVVSATLQQQDPGNVRVEIYPYHAGTADFLDRLDTYQSVGGTLEEALTGGAIEIARRIEARWKRLTVVDLQKQGQLSAAASFASLAEWTKLRGTLGALPLIRKVEVLRLSHRDAQVLIDYYGEPGQLSVALAQRDVQLDQRDGYWVLQGRKP</sequence>
<comment type="caution">
    <text evidence="1">The sequence shown here is derived from an EMBL/GenBank/DDBJ whole genome shotgun (WGS) entry which is preliminary data.</text>
</comment>
<reference evidence="2" key="1">
    <citation type="journal article" date="2019" name="Int. J. Syst. Evol. Microbiol.">
        <title>The Global Catalogue of Microorganisms (GCM) 10K type strain sequencing project: providing services to taxonomists for standard genome sequencing and annotation.</title>
        <authorList>
            <consortium name="The Broad Institute Genomics Platform"/>
            <consortium name="The Broad Institute Genome Sequencing Center for Infectious Disease"/>
            <person name="Wu L."/>
            <person name="Ma J."/>
        </authorList>
    </citation>
    <scope>NUCLEOTIDE SEQUENCE [LARGE SCALE GENOMIC DNA]</scope>
    <source>
        <strain evidence="2">KCTC 42182</strain>
    </source>
</reference>
<dbReference type="RefSeq" id="WP_379728248.1">
    <property type="nucleotide sequence ID" value="NZ_JBHRYJ010000003.1"/>
</dbReference>
<dbReference type="Pfam" id="PF09839">
    <property type="entry name" value="DUF2066"/>
    <property type="match status" value="1"/>
</dbReference>
<accession>A0ABV7VJH5</accession>
<protein>
    <submittedName>
        <fullName evidence="1">DUF2066 domain-containing protein</fullName>
    </submittedName>
</protein>
<dbReference type="InterPro" id="IPR018642">
    <property type="entry name" value="DUF2066"/>
</dbReference>
<proteinExistence type="predicted"/>
<dbReference type="Proteomes" id="UP001595711">
    <property type="component" value="Unassembled WGS sequence"/>
</dbReference>
<keyword evidence="2" id="KW-1185">Reference proteome</keyword>
<evidence type="ECO:0000313" key="1">
    <source>
        <dbReference type="EMBL" id="MFC3676941.1"/>
    </source>
</evidence>
<dbReference type="EMBL" id="JBHRYJ010000003">
    <property type="protein sequence ID" value="MFC3676941.1"/>
    <property type="molecule type" value="Genomic_DNA"/>
</dbReference>
<gene>
    <name evidence="1" type="ORF">ACFOOQ_15390</name>
</gene>